<feature type="transmembrane region" description="Helical" evidence="14">
    <location>
        <begin position="366"/>
        <end position="384"/>
    </location>
</feature>
<evidence type="ECO:0000256" key="10">
    <source>
        <dbReference type="ARBA" id="ARBA00023136"/>
    </source>
</evidence>
<sequence>MGGVHFLDIFIIAAFYGSIILMSIFLGKKVKQKGLEEFAVSSKNMKTFPLICSVAATHIGSGLTLGLIGMMYMNGLQAVWIALWYFIGTMIYTLVLVKRIRKKADQPGWGVTAGDLIEDHMGRKGRFIFGGVATWERIAVTSGQLVAAGLLIATILNQWEINLLTATLIAGVIIIINVSFGGNSAVIWADVLQMIIMLIGLGVLLPFILGSQLAPGTLFNSAAPEFYSFKPTNMAIMSTAAAWFTSSLASQTIWSRTVSAKDGKTAVKANLIGSSIGIVWGFMMVYITFAMKAIYPTIPGNPDSFLLSTIIDGFPVIIVGLILAALLANILSTTNTSLLHAVMNITHDLYAKTFKRNATQEQALKFARITTPIVGIFPVILGIYIPKIIEVQNLGYNLYGAAITAPFWAALLWKKKLTPAGGIAGMIVGLTVSLFFYIYQVLPIPNSILGVICSGITVVIVSNLTRKDKKDLNEMPQMNK</sequence>
<evidence type="ECO:0000256" key="6">
    <source>
        <dbReference type="ARBA" id="ARBA00022847"/>
    </source>
</evidence>
<name>A0ABQ3N556_9BACI</name>
<feature type="transmembrane region" description="Helical" evidence="14">
    <location>
        <begin position="192"/>
        <end position="214"/>
    </location>
</feature>
<evidence type="ECO:0000256" key="9">
    <source>
        <dbReference type="ARBA" id="ARBA00023065"/>
    </source>
</evidence>
<proteinExistence type="inferred from homology"/>
<reference evidence="15 16" key="1">
    <citation type="journal article" date="2022" name="Int. J. Syst. Evol. Microbiol.">
        <title>Neobacillus kokaensis sp. nov., isolated from soil.</title>
        <authorList>
            <person name="Yuki K."/>
            <person name="Matsubara H."/>
            <person name="Yamaguchi S."/>
        </authorList>
    </citation>
    <scope>NUCLEOTIDE SEQUENCE [LARGE SCALE GENOMIC DNA]</scope>
    <source>
        <strain evidence="15 16">LOB 377</strain>
    </source>
</reference>
<dbReference type="PROSITE" id="PS50283">
    <property type="entry name" value="NA_SOLUT_SYMP_3"/>
    <property type="match status" value="1"/>
</dbReference>
<keyword evidence="9" id="KW-0406">Ion transport</keyword>
<dbReference type="PANTHER" id="PTHR48086:SF3">
    <property type="entry name" value="SODIUM_PROLINE SYMPORTER"/>
    <property type="match status" value="1"/>
</dbReference>
<feature type="transmembrane region" description="Helical" evidence="14">
    <location>
        <begin position="78"/>
        <end position="97"/>
    </location>
</feature>
<dbReference type="EMBL" id="BNDS01000008">
    <property type="protein sequence ID" value="GHH98652.1"/>
    <property type="molecule type" value="Genomic_DNA"/>
</dbReference>
<evidence type="ECO:0000256" key="1">
    <source>
        <dbReference type="ARBA" id="ARBA00004651"/>
    </source>
</evidence>
<feature type="transmembrane region" description="Helical" evidence="14">
    <location>
        <begin position="6"/>
        <end position="27"/>
    </location>
</feature>
<evidence type="ECO:0000256" key="2">
    <source>
        <dbReference type="ARBA" id="ARBA00006434"/>
    </source>
</evidence>
<keyword evidence="10 14" id="KW-0472">Membrane</keyword>
<accession>A0ABQ3N556</accession>
<feature type="transmembrane region" description="Helical" evidence="14">
    <location>
        <begin position="234"/>
        <end position="254"/>
    </location>
</feature>
<feature type="transmembrane region" description="Helical" evidence="14">
    <location>
        <begin position="309"/>
        <end position="331"/>
    </location>
</feature>
<evidence type="ECO:0000256" key="14">
    <source>
        <dbReference type="SAM" id="Phobius"/>
    </source>
</evidence>
<keyword evidence="6" id="KW-0769">Symport</keyword>
<evidence type="ECO:0000313" key="15">
    <source>
        <dbReference type="EMBL" id="GHH98652.1"/>
    </source>
</evidence>
<dbReference type="Gene3D" id="1.20.1730.10">
    <property type="entry name" value="Sodium/glucose cotransporter"/>
    <property type="match status" value="1"/>
</dbReference>
<feature type="transmembrane region" description="Helical" evidence="14">
    <location>
        <begin position="48"/>
        <end position="72"/>
    </location>
</feature>
<evidence type="ECO:0000256" key="8">
    <source>
        <dbReference type="ARBA" id="ARBA00023053"/>
    </source>
</evidence>
<feature type="transmembrane region" description="Helical" evidence="14">
    <location>
        <begin position="396"/>
        <end position="413"/>
    </location>
</feature>
<evidence type="ECO:0000256" key="3">
    <source>
        <dbReference type="ARBA" id="ARBA00022448"/>
    </source>
</evidence>
<feature type="transmembrane region" description="Helical" evidence="14">
    <location>
        <begin position="127"/>
        <end position="155"/>
    </location>
</feature>
<evidence type="ECO:0000256" key="12">
    <source>
        <dbReference type="ARBA" id="ARBA00033708"/>
    </source>
</evidence>
<feature type="transmembrane region" description="Helical" evidence="14">
    <location>
        <begin position="266"/>
        <end position="289"/>
    </location>
</feature>
<dbReference type="RefSeq" id="WP_191272708.1">
    <property type="nucleotide sequence ID" value="NZ_BNDS01000008.1"/>
</dbReference>
<protein>
    <submittedName>
        <fullName evidence="15">Sodium:proline symporter</fullName>
    </submittedName>
</protein>
<evidence type="ECO:0000256" key="13">
    <source>
        <dbReference type="RuleBase" id="RU362091"/>
    </source>
</evidence>
<evidence type="ECO:0000313" key="16">
    <source>
        <dbReference type="Proteomes" id="UP000637074"/>
    </source>
</evidence>
<comment type="subcellular location">
    <subcellularLocation>
        <location evidence="1">Cell membrane</location>
        <topology evidence="1">Multi-pass membrane protein</topology>
    </subcellularLocation>
</comment>
<keyword evidence="4" id="KW-1003">Cell membrane</keyword>
<feature type="transmembrane region" description="Helical" evidence="14">
    <location>
        <begin position="161"/>
        <end position="180"/>
    </location>
</feature>
<comment type="similarity">
    <text evidence="2 13">Belongs to the sodium:solute symporter (SSF) (TC 2.A.21) family.</text>
</comment>
<dbReference type="CDD" id="cd10322">
    <property type="entry name" value="SLC5sbd"/>
    <property type="match status" value="1"/>
</dbReference>
<organism evidence="15 16">
    <name type="scientific">Neobacillus kokaensis</name>
    <dbReference type="NCBI Taxonomy" id="2759023"/>
    <lineage>
        <taxon>Bacteria</taxon>
        <taxon>Bacillati</taxon>
        <taxon>Bacillota</taxon>
        <taxon>Bacilli</taxon>
        <taxon>Bacillales</taxon>
        <taxon>Bacillaceae</taxon>
        <taxon>Neobacillus</taxon>
    </lineage>
</organism>
<keyword evidence="8" id="KW-0915">Sodium</keyword>
<evidence type="ECO:0000256" key="7">
    <source>
        <dbReference type="ARBA" id="ARBA00022989"/>
    </source>
</evidence>
<feature type="transmembrane region" description="Helical" evidence="14">
    <location>
        <begin position="420"/>
        <end position="442"/>
    </location>
</feature>
<comment type="catalytic activity">
    <reaction evidence="12">
        <text>L-proline(in) + Na(+)(in) = L-proline(out) + Na(+)(out)</text>
        <dbReference type="Rhea" id="RHEA:28967"/>
        <dbReference type="ChEBI" id="CHEBI:29101"/>
        <dbReference type="ChEBI" id="CHEBI:60039"/>
    </reaction>
</comment>
<dbReference type="InterPro" id="IPR001734">
    <property type="entry name" value="Na/solute_symporter"/>
</dbReference>
<gene>
    <name evidence="15" type="ORF">AM1BK_21950</name>
</gene>
<keyword evidence="11" id="KW-0739">Sodium transport</keyword>
<dbReference type="InterPro" id="IPR050277">
    <property type="entry name" value="Sodium:Solute_Symporter"/>
</dbReference>
<comment type="caution">
    <text evidence="15">The sequence shown here is derived from an EMBL/GenBank/DDBJ whole genome shotgun (WGS) entry which is preliminary data.</text>
</comment>
<dbReference type="Proteomes" id="UP000637074">
    <property type="component" value="Unassembled WGS sequence"/>
</dbReference>
<dbReference type="Pfam" id="PF00474">
    <property type="entry name" value="SSF"/>
    <property type="match status" value="1"/>
</dbReference>
<keyword evidence="5 14" id="KW-0812">Transmembrane</keyword>
<dbReference type="InterPro" id="IPR038377">
    <property type="entry name" value="Na/Glc_symporter_sf"/>
</dbReference>
<evidence type="ECO:0000256" key="11">
    <source>
        <dbReference type="ARBA" id="ARBA00023201"/>
    </source>
</evidence>
<keyword evidence="7 14" id="KW-1133">Transmembrane helix</keyword>
<keyword evidence="3" id="KW-0813">Transport</keyword>
<evidence type="ECO:0000256" key="5">
    <source>
        <dbReference type="ARBA" id="ARBA00022692"/>
    </source>
</evidence>
<evidence type="ECO:0000256" key="4">
    <source>
        <dbReference type="ARBA" id="ARBA00022475"/>
    </source>
</evidence>
<keyword evidence="16" id="KW-1185">Reference proteome</keyword>
<feature type="transmembrane region" description="Helical" evidence="14">
    <location>
        <begin position="448"/>
        <end position="465"/>
    </location>
</feature>
<dbReference type="PANTHER" id="PTHR48086">
    <property type="entry name" value="SODIUM/PROLINE SYMPORTER-RELATED"/>
    <property type="match status" value="1"/>
</dbReference>